<dbReference type="EMBL" id="CM001221">
    <property type="protein sequence ID" value="AES96305.1"/>
    <property type="molecule type" value="Genomic_DNA"/>
</dbReference>
<reference evidence="2" key="3">
    <citation type="submission" date="2015-04" db="UniProtKB">
        <authorList>
            <consortium name="EnsemblPlants"/>
        </authorList>
    </citation>
    <scope>IDENTIFICATION</scope>
    <source>
        <strain evidence="2">cv. Jemalong A17</strain>
    </source>
</reference>
<evidence type="ECO:0000313" key="3">
    <source>
        <dbReference type="Proteomes" id="UP000002051"/>
    </source>
</evidence>
<reference evidence="1 3" key="1">
    <citation type="journal article" date="2011" name="Nature">
        <title>The Medicago genome provides insight into the evolution of rhizobial symbioses.</title>
        <authorList>
            <person name="Young N.D."/>
            <person name="Debelle F."/>
            <person name="Oldroyd G.E."/>
            <person name="Geurts R."/>
            <person name="Cannon S.B."/>
            <person name="Udvardi M.K."/>
            <person name="Benedito V.A."/>
            <person name="Mayer K.F."/>
            <person name="Gouzy J."/>
            <person name="Schoof H."/>
            <person name="Van de Peer Y."/>
            <person name="Proost S."/>
            <person name="Cook D.R."/>
            <person name="Meyers B.C."/>
            <person name="Spannagl M."/>
            <person name="Cheung F."/>
            <person name="De Mita S."/>
            <person name="Krishnakumar V."/>
            <person name="Gundlach H."/>
            <person name="Zhou S."/>
            <person name="Mudge J."/>
            <person name="Bharti A.K."/>
            <person name="Murray J.D."/>
            <person name="Naoumkina M.A."/>
            <person name="Rosen B."/>
            <person name="Silverstein K.A."/>
            <person name="Tang H."/>
            <person name="Rombauts S."/>
            <person name="Zhao P.X."/>
            <person name="Zhou P."/>
            <person name="Barbe V."/>
            <person name="Bardou P."/>
            <person name="Bechner M."/>
            <person name="Bellec A."/>
            <person name="Berger A."/>
            <person name="Berges H."/>
            <person name="Bidwell S."/>
            <person name="Bisseling T."/>
            <person name="Choisne N."/>
            <person name="Couloux A."/>
            <person name="Denny R."/>
            <person name="Deshpande S."/>
            <person name="Dai X."/>
            <person name="Doyle J.J."/>
            <person name="Dudez A.M."/>
            <person name="Farmer A.D."/>
            <person name="Fouteau S."/>
            <person name="Franken C."/>
            <person name="Gibelin C."/>
            <person name="Gish J."/>
            <person name="Goldstein S."/>
            <person name="Gonzalez A.J."/>
            <person name="Green P.J."/>
            <person name="Hallab A."/>
            <person name="Hartog M."/>
            <person name="Hua A."/>
            <person name="Humphray S.J."/>
            <person name="Jeong D.H."/>
            <person name="Jing Y."/>
            <person name="Jocker A."/>
            <person name="Kenton S.M."/>
            <person name="Kim D.J."/>
            <person name="Klee K."/>
            <person name="Lai H."/>
            <person name="Lang C."/>
            <person name="Lin S."/>
            <person name="Macmil S.L."/>
            <person name="Magdelenat G."/>
            <person name="Matthews L."/>
            <person name="McCorrison J."/>
            <person name="Monaghan E.L."/>
            <person name="Mun J.H."/>
            <person name="Najar F.Z."/>
            <person name="Nicholson C."/>
            <person name="Noirot C."/>
            <person name="O'Bleness M."/>
            <person name="Paule C.R."/>
            <person name="Poulain J."/>
            <person name="Prion F."/>
            <person name="Qin B."/>
            <person name="Qu C."/>
            <person name="Retzel E.F."/>
            <person name="Riddle C."/>
            <person name="Sallet E."/>
            <person name="Samain S."/>
            <person name="Samson N."/>
            <person name="Sanders I."/>
            <person name="Saurat O."/>
            <person name="Scarpelli C."/>
            <person name="Schiex T."/>
            <person name="Segurens B."/>
            <person name="Severin A.J."/>
            <person name="Sherrier D.J."/>
            <person name="Shi R."/>
            <person name="Sims S."/>
            <person name="Singer S.R."/>
            <person name="Sinharoy S."/>
            <person name="Sterck L."/>
            <person name="Viollet A."/>
            <person name="Wang B.B."/>
            <person name="Wang K."/>
            <person name="Wang M."/>
            <person name="Wang X."/>
            <person name="Warfsmann J."/>
            <person name="Weissenbach J."/>
            <person name="White D.D."/>
            <person name="White J.D."/>
            <person name="Wiley G.B."/>
            <person name="Wincker P."/>
            <person name="Xing Y."/>
            <person name="Yang L."/>
            <person name="Yao Z."/>
            <person name="Ying F."/>
            <person name="Zhai J."/>
            <person name="Zhou L."/>
            <person name="Zuber A."/>
            <person name="Denarie J."/>
            <person name="Dixon R.A."/>
            <person name="May G.D."/>
            <person name="Schwartz D.C."/>
            <person name="Rogers J."/>
            <person name="Quetier F."/>
            <person name="Town C.D."/>
            <person name="Roe B.A."/>
        </authorList>
    </citation>
    <scope>NUCLEOTIDE SEQUENCE [LARGE SCALE GENOMIC DNA]</scope>
    <source>
        <strain evidence="1">A17</strain>
        <strain evidence="2 3">cv. Jemalong A17</strain>
    </source>
</reference>
<sequence length="96" mass="10964">MAGGQPEIMRETIRESGVTTRRYDIRGPIISNESLSKMKLLMTYIIDMEKLLLVDSVLICLILQGTKGTANMKLYTENEVFEFLCFPLLAPHERNI</sequence>
<evidence type="ECO:0000313" key="1">
    <source>
        <dbReference type="EMBL" id="AES96305.1"/>
    </source>
</evidence>
<keyword evidence="3" id="KW-1185">Reference proteome</keyword>
<dbReference type="EnsemblPlants" id="AES96305">
    <property type="protein sequence ID" value="AES96305"/>
    <property type="gene ID" value="MTR_5g035540"/>
</dbReference>
<name>G7K460_MEDTR</name>
<accession>G7K460</accession>
<evidence type="ECO:0000313" key="2">
    <source>
        <dbReference type="EnsemblPlants" id="AES96305"/>
    </source>
</evidence>
<gene>
    <name evidence="1" type="ordered locus">MTR_5g035540</name>
</gene>
<protein>
    <submittedName>
        <fullName evidence="1 2">Uncharacterized protein</fullName>
    </submittedName>
</protein>
<dbReference type="HOGENOM" id="CLU_2362912_0_0_1"/>
<proteinExistence type="predicted"/>
<reference evidence="1 3" key="2">
    <citation type="journal article" date="2014" name="BMC Genomics">
        <title>An improved genome release (version Mt4.0) for the model legume Medicago truncatula.</title>
        <authorList>
            <person name="Tang H."/>
            <person name="Krishnakumar V."/>
            <person name="Bidwell S."/>
            <person name="Rosen B."/>
            <person name="Chan A."/>
            <person name="Zhou S."/>
            <person name="Gentzbittel L."/>
            <person name="Childs K.L."/>
            <person name="Yandell M."/>
            <person name="Gundlach H."/>
            <person name="Mayer K.F."/>
            <person name="Schwartz D.C."/>
            <person name="Town C.D."/>
        </authorList>
    </citation>
    <scope>GENOME REANNOTATION</scope>
    <source>
        <strain evidence="2 3">cv. Jemalong A17</strain>
    </source>
</reference>
<dbReference type="AlphaFoldDB" id="G7K460"/>
<dbReference type="PaxDb" id="3880-AES96305"/>
<dbReference type="Proteomes" id="UP000002051">
    <property type="component" value="Chromosome 5"/>
</dbReference>
<organism evidence="1 3">
    <name type="scientific">Medicago truncatula</name>
    <name type="common">Barrel medic</name>
    <name type="synonym">Medicago tribuloides</name>
    <dbReference type="NCBI Taxonomy" id="3880"/>
    <lineage>
        <taxon>Eukaryota</taxon>
        <taxon>Viridiplantae</taxon>
        <taxon>Streptophyta</taxon>
        <taxon>Embryophyta</taxon>
        <taxon>Tracheophyta</taxon>
        <taxon>Spermatophyta</taxon>
        <taxon>Magnoliopsida</taxon>
        <taxon>eudicotyledons</taxon>
        <taxon>Gunneridae</taxon>
        <taxon>Pentapetalae</taxon>
        <taxon>rosids</taxon>
        <taxon>fabids</taxon>
        <taxon>Fabales</taxon>
        <taxon>Fabaceae</taxon>
        <taxon>Papilionoideae</taxon>
        <taxon>50 kb inversion clade</taxon>
        <taxon>NPAAA clade</taxon>
        <taxon>Hologalegina</taxon>
        <taxon>IRL clade</taxon>
        <taxon>Trifolieae</taxon>
        <taxon>Medicago</taxon>
    </lineage>
</organism>